<evidence type="ECO:0000256" key="7">
    <source>
        <dbReference type="SAM" id="MobiDB-lite"/>
    </source>
</evidence>
<evidence type="ECO:0000256" key="4">
    <source>
        <dbReference type="ARBA" id="ARBA00022695"/>
    </source>
</evidence>
<evidence type="ECO:0000256" key="1">
    <source>
        <dbReference type="ARBA" id="ARBA00022478"/>
    </source>
</evidence>
<dbReference type="SMART" id="SM00487">
    <property type="entry name" value="DEXDc"/>
    <property type="match status" value="1"/>
</dbReference>
<dbReference type="PANTHER" id="PTHR41313">
    <property type="entry name" value="ADENINE-SPECIFIC METHYLTRANSFERASE"/>
    <property type="match status" value="1"/>
</dbReference>
<dbReference type="EMBL" id="FTOI01000013">
    <property type="protein sequence ID" value="SIS95679.1"/>
    <property type="molecule type" value="Genomic_DNA"/>
</dbReference>
<dbReference type="GO" id="GO:0000428">
    <property type="term" value="C:DNA-directed RNA polymerase complex"/>
    <property type="evidence" value="ECO:0007669"/>
    <property type="project" value="UniProtKB-KW"/>
</dbReference>
<keyword evidence="11" id="KW-0489">Methyltransferase</keyword>
<proteinExistence type="predicted"/>
<evidence type="ECO:0000256" key="5">
    <source>
        <dbReference type="ARBA" id="ARBA00022705"/>
    </source>
</evidence>
<evidence type="ECO:0000256" key="6">
    <source>
        <dbReference type="ARBA" id="ARBA00023163"/>
    </source>
</evidence>
<reference evidence="12" key="1">
    <citation type="submission" date="2017-01" db="EMBL/GenBank/DDBJ databases">
        <authorList>
            <person name="Varghese N."/>
            <person name="Submissions S."/>
        </authorList>
    </citation>
    <scope>NUCLEOTIDE SEQUENCE [LARGE SCALE GENOMIC DNA]</scope>
    <source>
        <strain evidence="12">DSM 23145</strain>
    </source>
</reference>
<keyword evidence="5" id="KW-0235">DNA replication</keyword>
<dbReference type="PANTHER" id="PTHR41313:SF1">
    <property type="entry name" value="DNA METHYLASE ADENINE-SPECIFIC DOMAIN-CONTAINING PROTEIN"/>
    <property type="match status" value="1"/>
</dbReference>
<dbReference type="Proteomes" id="UP000185839">
    <property type="component" value="Unassembled WGS sequence"/>
</dbReference>
<dbReference type="GO" id="GO:0016787">
    <property type="term" value="F:hydrolase activity"/>
    <property type="evidence" value="ECO:0007669"/>
    <property type="project" value="InterPro"/>
</dbReference>
<dbReference type="PROSITE" id="PS50880">
    <property type="entry name" value="TOPRIM"/>
    <property type="match status" value="1"/>
</dbReference>
<dbReference type="OrthoDB" id="9815272at2"/>
<dbReference type="GO" id="GO:0032259">
    <property type="term" value="P:methylation"/>
    <property type="evidence" value="ECO:0007669"/>
    <property type="project" value="UniProtKB-KW"/>
</dbReference>
<evidence type="ECO:0000256" key="3">
    <source>
        <dbReference type="ARBA" id="ARBA00022679"/>
    </source>
</evidence>
<dbReference type="PRINTS" id="PR00507">
    <property type="entry name" value="N12N6MTFRASE"/>
</dbReference>
<dbReference type="InterPro" id="IPR027417">
    <property type="entry name" value="P-loop_NTPase"/>
</dbReference>
<dbReference type="STRING" id="713588.SAMN05421789_11345"/>
<dbReference type="PROSITE" id="PS51192">
    <property type="entry name" value="HELICASE_ATP_BIND_1"/>
    <property type="match status" value="1"/>
</dbReference>
<dbReference type="GO" id="GO:0008270">
    <property type="term" value="F:zinc ion binding"/>
    <property type="evidence" value="ECO:0007669"/>
    <property type="project" value="InterPro"/>
</dbReference>
<dbReference type="GO" id="GO:0006269">
    <property type="term" value="P:DNA replication, synthesis of primer"/>
    <property type="evidence" value="ECO:0007669"/>
    <property type="project" value="UniProtKB-KW"/>
</dbReference>
<sequence length="1877" mass="215790">MREDSFYYSNSEIETISKSLSILDYFLHLEKRGELNFDRKIGREYYFKTDHNKFSVSDNGYYDFKTGEGGQIIKAVMEFENVDWRNALEFVKNFNQNFMLYDNSIRNEQTNLLKDESKSATIHITNSLIPSNEKLISYFEGRGISKQILVDHTKQIHYEFAGKNYFGIGIENISGGFEIRNSLMKSKVGKNNISEIIGEKNEVVVFEGMTDMLSFAQLLKVNNQKNNRTLITLNSITNLDKFLNKYSDYKGKIFLCLDGDKAGNEATVKILNSFINNSVKDIRALYNISENEHNDLNEYLQHKLELQNKNVNLVEPNTVENENFKIQSTGNSSGEFSKTLESEQKRDIASGQKLGSENAGNGSPESKRINLTGRRIAKSIRSAQQENASENESGEIILDGKIIKTSAELIELNNLIEKYKGQKLTNEQVAEVVSAACFVSETGKIIIRENVIITDDLKDICNQFKSGGTAKEGRGILDEYYTDSKIVDAVRNLISDQFKYKKEISVLEPSVGTGNFINASAGLGIKSDVKGFEINPTTAKIAKIFHPEAEINLRSFETEFIDDHGNKRSSNDYSNKYDLVIGNPPYGEHRGFYKGLGEESKISKYEDYFIKRGLDSLKQDGILAMVVPSGWLNRHEKLNNAELLSAYRLPSGAFAGTQIGTDIIILKKNSQSINQNISDYFDNNPQNILGEIREKTNRFGRLEFYVHGNLDDAIVLLSNLRNRKETVRIGNLFEDLEINEHGFDKIVPLKITISESSQKDIRQKSKIENETLRKSVLEKLEKVLLILNFVKFKSPSIFAQIEKFAKSKGQISDKPENFSNAKLNDLSEKVNKVLQSQNNKNSEYEIQSQPLIKKGVLKYQFAKEDRIVDASLQNSSDITEEQIAAFKATSYDGTIHNHSRHFAYANYQDGKYVHDFYYAEGNIYEKLDQLEKDFKEDWGILGLEKKYYEKQKALLLNVLPKLKTLEEISINPNHEFVYQFKLGTIEKEQYNHEKRETETVIVKYNLAEKFKDFVSNLPSEAFAGSSSWEVRSFVDNETVTGSDKERNALIRERRKTAANDLFSKFIREELSDDLRDRFVKEFNKNYNHIHVPDYSKFPLFSKIYQNFKGTELRLTEVQKSGIGRQTTKGVGLLAHEVGFGKTLSGILSLHEAMHRGNSKKPLIVVPNDSILKQWVETIFETIPSAKVNVLGNLGKDYDLSKFDNKEGEITIVTYEGFNNIGFSNEITEKLSSRFNYISANELQSVTNTERDLQIELQKEKEIEGKMKRGKIYDWEDFGFDHLTYDEVHNANHIVGKVKIEDRRFASDFRHQNQQTSKLGINTWMAAQYIQDRQNGRNVTLLSATPFTNKPLEYYSILSLIANKRLEESGYFNVNNFFETFMEADNDMEIDAKGDVKFKPNVRRFKNNQLFQQLLSEFIDIKGEEDNLELIRPTKINKEYKIEQNDLMTEQYELLNQNFNETEKGAILRHILNARLIAFSPYLSIYYEGEDPTLNEFIENSPKLKETMNLIRQNKNDLPDSGQIIYSELAVAQFPKLKEYLIKELNYNPEEVGIITGSTPKKQRVTIQDNFNSGKIKIIIGSEAIQEGMNLQENTTDVYLLTLPYNFTSLRQVEGRAWRQGNKNENVRINFMLTNDSIDVFMLQKLQSKQARYLEAMKRGADVLDISDISTQELKTSIITNPETRAKIEIELLKKKLESEKNKFLADSAFVLRKYEEFTKVQSEVHKAEYAYHRILEYSKNSEDVNADYWETQLTSYQKSIDLAKVEVHNTILKLSEKGVNVTEIEKQSQATAENISKIDEKLEELPFIETNLIEQYKEEKKARLKLNVKTDHVEDREVENRKLFKHALSAAINDKHRVVAIKYSESKTENRKFAGRR</sequence>
<dbReference type="Pfam" id="PF07669">
    <property type="entry name" value="Eco57I"/>
    <property type="match status" value="1"/>
</dbReference>
<dbReference type="SUPFAM" id="SSF53335">
    <property type="entry name" value="S-adenosyl-L-methionine-dependent methyltransferases"/>
    <property type="match status" value="1"/>
</dbReference>
<dbReference type="Pfam" id="PF00176">
    <property type="entry name" value="SNF2-rel_dom"/>
    <property type="match status" value="1"/>
</dbReference>
<keyword evidence="6" id="KW-0804">Transcription</keyword>
<organism evidence="11 12">
    <name type="scientific">Kaistella chaponensis</name>
    <dbReference type="NCBI Taxonomy" id="713588"/>
    <lineage>
        <taxon>Bacteria</taxon>
        <taxon>Pseudomonadati</taxon>
        <taxon>Bacteroidota</taxon>
        <taxon>Flavobacteriia</taxon>
        <taxon>Flavobacteriales</taxon>
        <taxon>Weeksellaceae</taxon>
        <taxon>Chryseobacterium group</taxon>
        <taxon>Kaistella</taxon>
    </lineage>
</organism>
<dbReference type="InterPro" id="IPR011639">
    <property type="entry name" value="MethylTrfase_TaqI-like_dom"/>
</dbReference>
<dbReference type="Gene3D" id="3.40.1360.10">
    <property type="match status" value="1"/>
</dbReference>
<dbReference type="GO" id="GO:0003677">
    <property type="term" value="F:DNA binding"/>
    <property type="evidence" value="ECO:0007669"/>
    <property type="project" value="InterPro"/>
</dbReference>
<dbReference type="SUPFAM" id="SSF52540">
    <property type="entry name" value="P-loop containing nucleoside triphosphate hydrolases"/>
    <property type="match status" value="2"/>
</dbReference>
<dbReference type="InterPro" id="IPR002052">
    <property type="entry name" value="DNA_methylase_N6_adenine_CS"/>
</dbReference>
<dbReference type="SUPFAM" id="SSF57783">
    <property type="entry name" value="Zinc beta-ribbon"/>
    <property type="match status" value="1"/>
</dbReference>
<keyword evidence="3" id="KW-0808">Transferase</keyword>
<feature type="domain" description="Helicase ATP-binding" evidence="9">
    <location>
        <begin position="1122"/>
        <end position="1363"/>
    </location>
</feature>
<dbReference type="Gene3D" id="3.90.580.10">
    <property type="entry name" value="Zinc finger, CHC2-type domain"/>
    <property type="match status" value="1"/>
</dbReference>
<dbReference type="GO" id="GO:1990077">
    <property type="term" value="C:primosome complex"/>
    <property type="evidence" value="ECO:0007669"/>
    <property type="project" value="UniProtKB-KW"/>
</dbReference>
<dbReference type="SUPFAM" id="SSF56731">
    <property type="entry name" value="DNA primase core"/>
    <property type="match status" value="1"/>
</dbReference>
<keyword evidence="12" id="KW-1185">Reference proteome</keyword>
<dbReference type="GO" id="GO:0005524">
    <property type="term" value="F:ATP binding"/>
    <property type="evidence" value="ECO:0007669"/>
    <property type="project" value="InterPro"/>
</dbReference>
<name>A0A1N7NBW4_9FLAO</name>
<dbReference type="RefSeq" id="WP_076387944.1">
    <property type="nucleotide sequence ID" value="NZ_FTOI01000013.1"/>
</dbReference>
<dbReference type="InterPro" id="IPR052933">
    <property type="entry name" value="DNA_Protect_Modify"/>
</dbReference>
<dbReference type="CDD" id="cd02440">
    <property type="entry name" value="AdoMet_MTases"/>
    <property type="match status" value="1"/>
</dbReference>
<dbReference type="InterPro" id="IPR001650">
    <property type="entry name" value="Helicase_C-like"/>
</dbReference>
<evidence type="ECO:0000259" key="8">
    <source>
        <dbReference type="PROSITE" id="PS50880"/>
    </source>
</evidence>
<dbReference type="GO" id="GO:0009007">
    <property type="term" value="F:site-specific DNA-methyltransferase (adenine-specific) activity"/>
    <property type="evidence" value="ECO:0007669"/>
    <property type="project" value="UniProtKB-EC"/>
</dbReference>
<accession>A0A1N7NBW4</accession>
<protein>
    <submittedName>
        <fullName evidence="11">Type I restriction-modification system, DNA methylase subunit</fullName>
    </submittedName>
</protein>
<feature type="region of interest" description="Disordered" evidence="7">
    <location>
        <begin position="347"/>
        <end position="371"/>
    </location>
</feature>
<feature type="compositionally biased region" description="Polar residues" evidence="7">
    <location>
        <begin position="353"/>
        <end position="364"/>
    </location>
</feature>
<dbReference type="InterPro" id="IPR000330">
    <property type="entry name" value="SNF2_N"/>
</dbReference>
<keyword evidence="1" id="KW-0240">DNA-directed RNA polymerase</keyword>
<keyword evidence="2" id="KW-0639">Primosome</keyword>
<evidence type="ECO:0000256" key="2">
    <source>
        <dbReference type="ARBA" id="ARBA00022515"/>
    </source>
</evidence>
<evidence type="ECO:0000259" key="9">
    <source>
        <dbReference type="PROSITE" id="PS51192"/>
    </source>
</evidence>
<feature type="domain" description="Toprim" evidence="8">
    <location>
        <begin position="201"/>
        <end position="289"/>
    </location>
</feature>
<evidence type="ECO:0000259" key="10">
    <source>
        <dbReference type="PROSITE" id="PS51194"/>
    </source>
</evidence>
<dbReference type="Pfam" id="PF13155">
    <property type="entry name" value="Toprim_2"/>
    <property type="match status" value="1"/>
</dbReference>
<dbReference type="PROSITE" id="PS00092">
    <property type="entry name" value="N6_MTASE"/>
    <property type="match status" value="1"/>
</dbReference>
<dbReference type="InterPro" id="IPR036977">
    <property type="entry name" value="DNA_primase_Znf_CHC2"/>
</dbReference>
<evidence type="ECO:0000313" key="11">
    <source>
        <dbReference type="EMBL" id="SIS95679.1"/>
    </source>
</evidence>
<dbReference type="InterPro" id="IPR029063">
    <property type="entry name" value="SAM-dependent_MTases_sf"/>
</dbReference>
<dbReference type="Gene3D" id="3.40.50.150">
    <property type="entry name" value="Vaccinia Virus protein VP39"/>
    <property type="match status" value="1"/>
</dbReference>
<dbReference type="PROSITE" id="PS51194">
    <property type="entry name" value="HELICASE_CTER"/>
    <property type="match status" value="1"/>
</dbReference>
<dbReference type="Pfam" id="PF00271">
    <property type="entry name" value="Helicase_C"/>
    <property type="match status" value="1"/>
</dbReference>
<evidence type="ECO:0000313" key="12">
    <source>
        <dbReference type="Proteomes" id="UP000185839"/>
    </source>
</evidence>
<feature type="domain" description="Helicase C-terminal" evidence="10">
    <location>
        <begin position="1502"/>
        <end position="1674"/>
    </location>
</feature>
<dbReference type="Gene3D" id="3.40.50.300">
    <property type="entry name" value="P-loop containing nucleotide triphosphate hydrolases"/>
    <property type="match status" value="2"/>
</dbReference>
<dbReference type="SMART" id="SM00490">
    <property type="entry name" value="HELICc"/>
    <property type="match status" value="1"/>
</dbReference>
<dbReference type="GO" id="GO:0006304">
    <property type="term" value="P:DNA modification"/>
    <property type="evidence" value="ECO:0007669"/>
    <property type="project" value="InterPro"/>
</dbReference>
<keyword evidence="4" id="KW-0548">Nucleotidyltransferase</keyword>
<dbReference type="InterPro" id="IPR006171">
    <property type="entry name" value="TOPRIM_dom"/>
</dbReference>
<dbReference type="GO" id="GO:0016779">
    <property type="term" value="F:nucleotidyltransferase activity"/>
    <property type="evidence" value="ECO:0007669"/>
    <property type="project" value="UniProtKB-KW"/>
</dbReference>
<dbReference type="InterPro" id="IPR014001">
    <property type="entry name" value="Helicase_ATP-bd"/>
</dbReference>
<gene>
    <name evidence="11" type="ORF">SAMN05421789_11345</name>
</gene>